<reference evidence="2" key="1">
    <citation type="journal article" date="2020" name="bioRxiv">
        <title>A rank-normalized archaeal taxonomy based on genome phylogeny resolves widespread incomplete and uneven classifications.</title>
        <authorList>
            <person name="Rinke C."/>
            <person name="Chuvochina M."/>
            <person name="Mussig A.J."/>
            <person name="Chaumeil P.-A."/>
            <person name="Waite D.W."/>
            <person name="Whitman W.B."/>
            <person name="Parks D.H."/>
            <person name="Hugenholtz P."/>
        </authorList>
    </citation>
    <scope>NUCLEOTIDE SEQUENCE</scope>
    <source>
        <strain evidence="2">UBA8834</strain>
    </source>
</reference>
<sequence length="92" mass="11233">MIKKYLCKEFIEEIDRLERSVVELEEQIIELKTQLKMKNEEITTLALENANLKYKLERLERRYNQLVNLLKEMKVPFVIIDEENFEEDQENI</sequence>
<protein>
    <recommendedName>
        <fullName evidence="4">Cell division protein ZapB</fullName>
    </recommendedName>
</protein>
<dbReference type="OMA" id="MKIPFVI"/>
<comment type="caution">
    <text evidence="2">The sequence shown here is derived from an EMBL/GenBank/DDBJ whole genome shotgun (WGS) entry which is preliminary data.</text>
</comment>
<keyword evidence="1" id="KW-0175">Coiled coil</keyword>
<evidence type="ECO:0000256" key="1">
    <source>
        <dbReference type="SAM" id="Coils"/>
    </source>
</evidence>
<feature type="coiled-coil region" evidence="1">
    <location>
        <begin position="7"/>
        <end position="69"/>
    </location>
</feature>
<dbReference type="Proteomes" id="UP000617544">
    <property type="component" value="Unassembled WGS sequence"/>
</dbReference>
<evidence type="ECO:0000313" key="3">
    <source>
        <dbReference type="Proteomes" id="UP000617544"/>
    </source>
</evidence>
<dbReference type="RefSeq" id="WP_010884392.1">
    <property type="nucleotide sequence ID" value="NZ_DUJN01000004.1"/>
</dbReference>
<evidence type="ECO:0000313" key="2">
    <source>
        <dbReference type="EMBL" id="HII61121.1"/>
    </source>
</evidence>
<evidence type="ECO:0008006" key="4">
    <source>
        <dbReference type="Google" id="ProtNLM"/>
    </source>
</evidence>
<accession>A0A832T495</accession>
<gene>
    <name evidence="2" type="ORF">HA331_05100</name>
</gene>
<name>A0A832T495_PYRHR</name>
<organism evidence="2 3">
    <name type="scientific">Pyrococcus horikoshii</name>
    <dbReference type="NCBI Taxonomy" id="53953"/>
    <lineage>
        <taxon>Archaea</taxon>
        <taxon>Methanobacteriati</taxon>
        <taxon>Methanobacteriota</taxon>
        <taxon>Thermococci</taxon>
        <taxon>Thermococcales</taxon>
        <taxon>Thermococcaceae</taxon>
        <taxon>Pyrococcus</taxon>
    </lineage>
</organism>
<dbReference type="AlphaFoldDB" id="A0A832T495"/>
<proteinExistence type="predicted"/>
<dbReference type="EMBL" id="DUJN01000004">
    <property type="protein sequence ID" value="HII61121.1"/>
    <property type="molecule type" value="Genomic_DNA"/>
</dbReference>
<dbReference type="GeneID" id="1444179"/>